<dbReference type="Proteomes" id="UP000799772">
    <property type="component" value="Unassembled WGS sequence"/>
</dbReference>
<dbReference type="EMBL" id="ML978123">
    <property type="protein sequence ID" value="KAF2102131.1"/>
    <property type="molecule type" value="Genomic_DNA"/>
</dbReference>
<evidence type="ECO:0000256" key="1">
    <source>
        <dbReference type="SAM" id="MobiDB-lite"/>
    </source>
</evidence>
<dbReference type="Gene3D" id="3.30.710.10">
    <property type="entry name" value="Potassium Channel Kv1.1, Chain A"/>
    <property type="match status" value="1"/>
</dbReference>
<dbReference type="AlphaFoldDB" id="A0A9P4M8X5"/>
<dbReference type="InterPro" id="IPR011333">
    <property type="entry name" value="SKP1/BTB/POZ_sf"/>
</dbReference>
<name>A0A9P4M8X5_9PEZI</name>
<dbReference type="Pfam" id="PF00651">
    <property type="entry name" value="BTB"/>
    <property type="match status" value="1"/>
</dbReference>
<sequence>MSSSPRTYARPSGGDRPGLEHRMHSQRLLVQANAKSLRQRLLSGPLVDIYVGKDKRHWALHRNLLCYHSQYFQSELEPPQLNDGSPQSKKKSPTSSKDELRLEFLEEDPKGFELFIRWMYQGKIDDVDNILDDQEKYEYAVACHKLYNLCSKFEMPALKNLAIDQYRKGLHTTELVPDAEEIDQIYRASPVASPFRRLMTKIAARQIMDPDTDKDAESYRRCFESNPDFCIDLVNAIKDGSGGFLFEDPTAGDECEYHDHSNGPHCHIKKKGRAGK</sequence>
<keyword evidence="4" id="KW-1185">Reference proteome</keyword>
<dbReference type="OrthoDB" id="194443at2759"/>
<evidence type="ECO:0000259" key="2">
    <source>
        <dbReference type="PROSITE" id="PS50097"/>
    </source>
</evidence>
<gene>
    <name evidence="3" type="ORF">NA57DRAFT_34198</name>
</gene>
<proteinExistence type="predicted"/>
<comment type="caution">
    <text evidence="3">The sequence shown here is derived from an EMBL/GenBank/DDBJ whole genome shotgun (WGS) entry which is preliminary data.</text>
</comment>
<evidence type="ECO:0000313" key="3">
    <source>
        <dbReference type="EMBL" id="KAF2102131.1"/>
    </source>
</evidence>
<dbReference type="CDD" id="cd18186">
    <property type="entry name" value="BTB_POZ_ZBTB_KLHL-like"/>
    <property type="match status" value="1"/>
</dbReference>
<reference evidence="3" key="1">
    <citation type="journal article" date="2020" name="Stud. Mycol.">
        <title>101 Dothideomycetes genomes: a test case for predicting lifestyles and emergence of pathogens.</title>
        <authorList>
            <person name="Haridas S."/>
            <person name="Albert R."/>
            <person name="Binder M."/>
            <person name="Bloem J."/>
            <person name="Labutti K."/>
            <person name="Salamov A."/>
            <person name="Andreopoulos B."/>
            <person name="Baker S."/>
            <person name="Barry K."/>
            <person name="Bills G."/>
            <person name="Bluhm B."/>
            <person name="Cannon C."/>
            <person name="Castanera R."/>
            <person name="Culley D."/>
            <person name="Daum C."/>
            <person name="Ezra D."/>
            <person name="Gonzalez J."/>
            <person name="Henrissat B."/>
            <person name="Kuo A."/>
            <person name="Liang C."/>
            <person name="Lipzen A."/>
            <person name="Lutzoni F."/>
            <person name="Magnuson J."/>
            <person name="Mondo S."/>
            <person name="Nolan M."/>
            <person name="Ohm R."/>
            <person name="Pangilinan J."/>
            <person name="Park H.-J."/>
            <person name="Ramirez L."/>
            <person name="Alfaro M."/>
            <person name="Sun H."/>
            <person name="Tritt A."/>
            <person name="Yoshinaga Y."/>
            <person name="Zwiers L.-H."/>
            <person name="Turgeon B."/>
            <person name="Goodwin S."/>
            <person name="Spatafora J."/>
            <person name="Crous P."/>
            <person name="Grigoriev I."/>
        </authorList>
    </citation>
    <scope>NUCLEOTIDE SEQUENCE</scope>
    <source>
        <strain evidence="3">CBS 133067</strain>
    </source>
</reference>
<dbReference type="SMART" id="SM00225">
    <property type="entry name" value="BTB"/>
    <property type="match status" value="1"/>
</dbReference>
<dbReference type="PANTHER" id="PTHR47843">
    <property type="entry name" value="BTB DOMAIN-CONTAINING PROTEIN-RELATED"/>
    <property type="match status" value="1"/>
</dbReference>
<feature type="domain" description="BTB" evidence="2">
    <location>
        <begin position="47"/>
        <end position="128"/>
    </location>
</feature>
<protein>
    <recommendedName>
        <fullName evidence="2">BTB domain-containing protein</fullName>
    </recommendedName>
</protein>
<dbReference type="PROSITE" id="PS50097">
    <property type="entry name" value="BTB"/>
    <property type="match status" value="1"/>
</dbReference>
<dbReference type="PANTHER" id="PTHR47843:SF2">
    <property type="entry name" value="BTB DOMAIN-CONTAINING PROTEIN"/>
    <property type="match status" value="1"/>
</dbReference>
<feature type="region of interest" description="Disordered" evidence="1">
    <location>
        <begin position="1"/>
        <end position="20"/>
    </location>
</feature>
<feature type="region of interest" description="Disordered" evidence="1">
    <location>
        <begin position="77"/>
        <end position="100"/>
    </location>
</feature>
<dbReference type="SUPFAM" id="SSF54695">
    <property type="entry name" value="POZ domain"/>
    <property type="match status" value="1"/>
</dbReference>
<evidence type="ECO:0000313" key="4">
    <source>
        <dbReference type="Proteomes" id="UP000799772"/>
    </source>
</evidence>
<organism evidence="3 4">
    <name type="scientific">Rhizodiscina lignyota</name>
    <dbReference type="NCBI Taxonomy" id="1504668"/>
    <lineage>
        <taxon>Eukaryota</taxon>
        <taxon>Fungi</taxon>
        <taxon>Dikarya</taxon>
        <taxon>Ascomycota</taxon>
        <taxon>Pezizomycotina</taxon>
        <taxon>Dothideomycetes</taxon>
        <taxon>Pleosporomycetidae</taxon>
        <taxon>Aulographales</taxon>
        <taxon>Rhizodiscinaceae</taxon>
        <taxon>Rhizodiscina</taxon>
    </lineage>
</organism>
<accession>A0A9P4M8X5</accession>
<dbReference type="InterPro" id="IPR000210">
    <property type="entry name" value="BTB/POZ_dom"/>
</dbReference>